<evidence type="ECO:0000256" key="5">
    <source>
        <dbReference type="ARBA" id="ARBA00022806"/>
    </source>
</evidence>
<dbReference type="CDD" id="cd17936">
    <property type="entry name" value="EEXXEc_NFX1"/>
    <property type="match status" value="1"/>
</dbReference>
<dbReference type="GO" id="GO:0004386">
    <property type="term" value="F:helicase activity"/>
    <property type="evidence" value="ECO:0007669"/>
    <property type="project" value="InterPro"/>
</dbReference>
<dbReference type="PANTHER" id="PTHR10887:SF445">
    <property type="entry name" value="NFX1-TYPE ZINC FINGER-CONTAINING PROTEIN 1"/>
    <property type="match status" value="1"/>
</dbReference>
<dbReference type="FunFam" id="3.40.50.300:FF:001660">
    <property type="entry name" value="NF-X1 finger and helicase protein, putative"/>
    <property type="match status" value="1"/>
</dbReference>
<dbReference type="SUPFAM" id="SSF52540">
    <property type="entry name" value="P-loop containing nucleoside triphosphate hydrolases"/>
    <property type="match status" value="1"/>
</dbReference>
<dbReference type="InterPro" id="IPR041677">
    <property type="entry name" value="DNA2/NAM7_AAA_11"/>
</dbReference>
<organism evidence="9 10">
    <name type="scientific">Talaromyces atroroseus</name>
    <dbReference type="NCBI Taxonomy" id="1441469"/>
    <lineage>
        <taxon>Eukaryota</taxon>
        <taxon>Fungi</taxon>
        <taxon>Dikarya</taxon>
        <taxon>Ascomycota</taxon>
        <taxon>Pezizomycotina</taxon>
        <taxon>Eurotiomycetes</taxon>
        <taxon>Eurotiomycetidae</taxon>
        <taxon>Eurotiales</taxon>
        <taxon>Trichocomaceae</taxon>
        <taxon>Talaromyces</taxon>
        <taxon>Talaromyces sect. Trachyspermi</taxon>
    </lineage>
</organism>
<comment type="caution">
    <text evidence="9">The sequence shown here is derived from an EMBL/GenBank/DDBJ whole genome shotgun (WGS) entry which is preliminary data.</text>
</comment>
<dbReference type="Pfam" id="PF20173">
    <property type="entry name" value="ZnF_RZ-type"/>
    <property type="match status" value="1"/>
</dbReference>
<feature type="domain" description="RZ-type" evidence="8">
    <location>
        <begin position="1648"/>
        <end position="1723"/>
    </location>
</feature>
<evidence type="ECO:0000256" key="4">
    <source>
        <dbReference type="ARBA" id="ARBA00022771"/>
    </source>
</evidence>
<dbReference type="OrthoDB" id="2423195at2759"/>
<evidence type="ECO:0000313" key="10">
    <source>
        <dbReference type="Proteomes" id="UP000214365"/>
    </source>
</evidence>
<dbReference type="GO" id="GO:0008270">
    <property type="term" value="F:zinc ion binding"/>
    <property type="evidence" value="ECO:0007669"/>
    <property type="project" value="UniProtKB-KW"/>
</dbReference>
<dbReference type="GO" id="GO:0031048">
    <property type="term" value="P:regulatory ncRNA-mediated heterochromatin formation"/>
    <property type="evidence" value="ECO:0007669"/>
    <property type="project" value="TreeGrafter"/>
</dbReference>
<keyword evidence="2" id="KW-0963">Cytoplasm</keyword>
<comment type="subcellular location">
    <subcellularLocation>
        <location evidence="1">Cytoplasm</location>
    </subcellularLocation>
</comment>
<keyword evidence="6" id="KW-0862">Zinc</keyword>
<keyword evidence="5" id="KW-0547">Nucleotide-binding</keyword>
<dbReference type="InterPro" id="IPR047187">
    <property type="entry name" value="SF1_C_Upf1"/>
</dbReference>
<evidence type="ECO:0000256" key="7">
    <source>
        <dbReference type="ARBA" id="ARBA00022859"/>
    </source>
</evidence>
<dbReference type="EMBL" id="LFMY01000002">
    <property type="protein sequence ID" value="OKL63387.1"/>
    <property type="molecule type" value="Genomic_DNA"/>
</dbReference>
<dbReference type="InterPro" id="IPR041679">
    <property type="entry name" value="DNA2/NAM7-like_C"/>
</dbReference>
<evidence type="ECO:0000259" key="8">
    <source>
        <dbReference type="PROSITE" id="PS51981"/>
    </source>
</evidence>
<accession>A0A1Q5QBQ5</accession>
<keyword evidence="5" id="KW-0378">Hydrolase</keyword>
<evidence type="ECO:0000256" key="2">
    <source>
        <dbReference type="ARBA" id="ARBA00022490"/>
    </source>
</evidence>
<keyword evidence="3" id="KW-0479">Metal-binding</keyword>
<evidence type="ECO:0000256" key="3">
    <source>
        <dbReference type="ARBA" id="ARBA00022723"/>
    </source>
</evidence>
<keyword evidence="7" id="KW-0391">Immunity</keyword>
<dbReference type="CDD" id="cd18808">
    <property type="entry name" value="SF1_C_Upf1"/>
    <property type="match status" value="1"/>
</dbReference>
<dbReference type="Proteomes" id="UP000214365">
    <property type="component" value="Unassembled WGS sequence"/>
</dbReference>
<dbReference type="InterPro" id="IPR027417">
    <property type="entry name" value="P-loop_NTPase"/>
</dbReference>
<keyword evidence="10" id="KW-1185">Reference proteome</keyword>
<dbReference type="PANTHER" id="PTHR10887">
    <property type="entry name" value="DNA2/NAM7 HELICASE FAMILY"/>
    <property type="match status" value="1"/>
</dbReference>
<dbReference type="InterPro" id="IPR045055">
    <property type="entry name" value="DNA2/NAM7-like"/>
</dbReference>
<reference evidence="9 10" key="1">
    <citation type="submission" date="2015-06" db="EMBL/GenBank/DDBJ databases">
        <title>Talaromyces atroroseus IBT 11181 draft genome.</title>
        <authorList>
            <person name="Rasmussen K.B."/>
            <person name="Rasmussen S."/>
            <person name="Petersen B."/>
            <person name="Sicheritz-Ponten T."/>
            <person name="Mortensen U.H."/>
            <person name="Thrane U."/>
        </authorList>
    </citation>
    <scope>NUCLEOTIDE SEQUENCE [LARGE SCALE GENOMIC DNA]</scope>
    <source>
        <strain evidence="9 10">IBT 11181</strain>
    </source>
</reference>
<protein>
    <recommendedName>
        <fullName evidence="8">RZ-type domain-containing protein</fullName>
    </recommendedName>
</protein>
<dbReference type="PROSITE" id="PS51981">
    <property type="entry name" value="ZF_RZ"/>
    <property type="match status" value="1"/>
</dbReference>
<dbReference type="GO" id="GO:0005737">
    <property type="term" value="C:cytoplasm"/>
    <property type="evidence" value="ECO:0007669"/>
    <property type="project" value="UniProtKB-SubCell"/>
</dbReference>
<dbReference type="GeneID" id="31001265"/>
<keyword evidence="5" id="KW-0347">Helicase</keyword>
<dbReference type="Gene3D" id="3.40.50.300">
    <property type="entry name" value="P-loop containing nucleotide triphosphate hydrolases"/>
    <property type="match status" value="2"/>
</dbReference>
<keyword evidence="4" id="KW-0863">Zinc-finger</keyword>
<evidence type="ECO:0000313" key="9">
    <source>
        <dbReference type="EMBL" id="OKL63387.1"/>
    </source>
</evidence>
<name>A0A1Q5QBQ5_TALAT</name>
<dbReference type="Pfam" id="PF13086">
    <property type="entry name" value="AAA_11"/>
    <property type="match status" value="1"/>
</dbReference>
<dbReference type="GO" id="GO:0002376">
    <property type="term" value="P:immune system process"/>
    <property type="evidence" value="ECO:0007669"/>
    <property type="project" value="UniProtKB-KW"/>
</dbReference>
<gene>
    <name evidence="9" type="ORF">UA08_01510</name>
</gene>
<sequence>MMSQSLSNSEKEFRAWRSNVPLNNKTTSRTLRSKLTSIFQDARRLIDIDAGVRQSVIQTLSGEGGLSCVKEMIEQNSEELGETITKEHRFKIQLFPFLEIISHPDVVDSLVLEQSVGTIYNFLFGISGARASKLLSYISEVLTNCTKDESTANWLEVSLSVFSRVVDFNSTALVQESLKNCASQFERILIAWVTDKPESPLHQSRFYLERLLRRFEIGSSLPMIAQKTESQVTKTPGTFVPKSDPPGGRHDNDNADICQIRIMPSYQEIFSPRVEYLPVYDPTQWHLDGLSGLLDRNFRLLREDTIGQLRDAIYSELRPSRAVRTQRRSQQRTNVYHGARICKLGFDSMNGLQFEVDFAQPAKVAGMTTAKREEWWKMSKRLQSGALVCLITKTNYVLFCTVVELQRPPSKRQREKEKQQNSQSSLWKDSQASFVTLQLTDVRNKNIEIVLSQYALKEPFFALVEFPGVLLPAFEPTLKALQLMKRTENLPLSELLIPSNAGAARSTHISPPLYATKPGFRFNLRCLMKNDSDFYVHPGQPLDIQNLCQNSNLDDAQANALVETLQSKIGLIQGPPGTGKSYTGISLIKVLLANKTHGKTRLGPIICVTYTNHALDQLLESLLQNGVTEQIVRIGSQSKSELLEPFRLGEVSRKVDKTKIEKFGQWESHRSLESCQENFNAIGLRENVSPGRVMIHLRNHHPTHYNQLFGVDADRYQQANSNNSEKVFKRWRRSSSQITLSKIRNAEELESVHLMHMSRPEREALYAHWKIEILTEMQERLSRVCEVHRNTKREFDNIRSEVNLRCLGQADVIGVTTSGLARNLNMLRRLQSKVVLCEEAGEVLEAHLLTALLPSVEHAIFIGDHLQLRPQVQNYELSRENMNGGEKYSLDVSLFERLIESDSAMGSCLPYSTLQTQRRMHPSIAQLVRDTLYPRLQDASSVHEYPGVSGVRKRLFWLDHRVPEANPSNEEAAATSRWNDYEVDMTTALVSHLIRQGKYASGDIAVLTPYLGQLHRLRQRLGQAYAITLGDRDQDDLDKAGFEDEATTSNTTGVKATLLQSLRVATIDNFQGEEASVVVISLVRSNTQNRCGFLRTSNRINVLLSRAKHGMYIIGNSMTSIHVPMWADVIEILRRNENIGTSLDLECPRHPDTPIKVSIPDDFPRLSPEGGCDLRCVNRLSCGHACVQKCHSEMLHNAVHCLEPCQRPQTNASHASQKLIREKSTPTMALVNNNVAETSPPAPIHAEPLAMETSLVLPVNPLVMFTAVTLDARRSARNHALPAPKKGVFRLVRTGIKDHIVDFILGETYKEIDLDENPCIFPKCGHFLTIENMDALMDLKKYYILDAREKPIGIAASLEPFSIDDIKRCASCRGPLRDIARYGRLVRRAILDESTKKLILYMNREYVPLAQELPLCIQQLQEKESKPHAVWPATIIVQGERQTQIKCMSNIISTTNKGRWKNILDLRQRIDKYQRKVAPDEQPYNRVRNMVINARNQHSTTGSFDFGNEILQIKGCLQAAALSLRLDIALLVDFLKLRRDAPTGSQRTIEVDLSYIRGECEALIKTASETNRRTLQAEGYIFMAQVHALGRSHSESSELAEQHLLQGKEAIDHARMLCTSYPGQTRGLKNEIEGAEKMLQGATFYTTVTNKERMEVIAAMAREFRGTGHWYYCRNGHPFTIGECGMAMQRAVCPECGEPVGGQNHQAVEGVTHALDLENAFQQMNLS</sequence>
<evidence type="ECO:0000256" key="6">
    <source>
        <dbReference type="ARBA" id="ARBA00022833"/>
    </source>
</evidence>
<dbReference type="RefSeq" id="XP_020123508.1">
    <property type="nucleotide sequence ID" value="XM_020261182.1"/>
</dbReference>
<proteinExistence type="predicted"/>
<dbReference type="STRING" id="1441469.A0A1Q5QBQ5"/>
<dbReference type="InterPro" id="IPR046439">
    <property type="entry name" value="ZF_RZ_dom"/>
</dbReference>
<dbReference type="Pfam" id="PF13087">
    <property type="entry name" value="AAA_12"/>
    <property type="match status" value="1"/>
</dbReference>
<keyword evidence="5" id="KW-0067">ATP-binding</keyword>
<evidence type="ECO:0000256" key="1">
    <source>
        <dbReference type="ARBA" id="ARBA00004496"/>
    </source>
</evidence>
<dbReference type="GO" id="GO:0031380">
    <property type="term" value="C:nuclear RNA-directed RNA polymerase complex"/>
    <property type="evidence" value="ECO:0007669"/>
    <property type="project" value="TreeGrafter"/>
</dbReference>